<feature type="region of interest" description="Disordered" evidence="2">
    <location>
        <begin position="1"/>
        <end position="25"/>
    </location>
</feature>
<evidence type="ECO:0000256" key="2">
    <source>
        <dbReference type="SAM" id="MobiDB-lite"/>
    </source>
</evidence>
<accession>A0A4R8TJF6</accession>
<dbReference type="InterPro" id="IPR012677">
    <property type="entry name" value="Nucleotide-bd_a/b_plait_sf"/>
</dbReference>
<evidence type="ECO:0000256" key="1">
    <source>
        <dbReference type="PROSITE-ProRule" id="PRU00176"/>
    </source>
</evidence>
<dbReference type="InterPro" id="IPR035979">
    <property type="entry name" value="RBD_domain_sf"/>
</dbReference>
<dbReference type="InterPro" id="IPR052600">
    <property type="entry name" value="Nuc_rcpt_coact/corep"/>
</dbReference>
<feature type="compositionally biased region" description="Basic and acidic residues" evidence="2">
    <location>
        <begin position="525"/>
        <end position="535"/>
    </location>
</feature>
<feature type="compositionally biased region" description="Polar residues" evidence="2">
    <location>
        <begin position="62"/>
        <end position="73"/>
    </location>
</feature>
<dbReference type="Proteomes" id="UP000295604">
    <property type="component" value="Unassembled WGS sequence"/>
</dbReference>
<name>A0A4R8TJF6_9PEZI</name>
<evidence type="ECO:0000313" key="5">
    <source>
        <dbReference type="Proteomes" id="UP000295604"/>
    </source>
</evidence>
<comment type="caution">
    <text evidence="4">The sequence shown here is derived from an EMBL/GenBank/DDBJ whole genome shotgun (WGS) entry which is preliminary data.</text>
</comment>
<feature type="domain" description="RRM" evidence="3">
    <location>
        <begin position="364"/>
        <end position="435"/>
    </location>
</feature>
<reference evidence="4 5" key="1">
    <citation type="submission" date="2018-11" db="EMBL/GenBank/DDBJ databases">
        <title>Genome sequence and assembly of Colletotrichum sidae.</title>
        <authorList>
            <person name="Gan P."/>
            <person name="Shirasu K."/>
        </authorList>
    </citation>
    <scope>NUCLEOTIDE SEQUENCE [LARGE SCALE GENOMIC DNA]</scope>
    <source>
        <strain evidence="4 5">CBS 518.97</strain>
    </source>
</reference>
<evidence type="ECO:0000259" key="3">
    <source>
        <dbReference type="PROSITE" id="PS50102"/>
    </source>
</evidence>
<feature type="compositionally biased region" description="Polar residues" evidence="2">
    <location>
        <begin position="186"/>
        <end position="214"/>
    </location>
</feature>
<sequence length="804" mass="87327">MNDATPEYEASAADLSPVSPSPLHSAAPAVVPALQDTADILDAMSTQNSGVVHADLNQHFSESQAVYANSQPNGDGDGNGDDSDSLDDAYGDDDEDTGAGAGSGADKIEQQREDPDDDDYLKMLDSDLGGNEEEGAGQYDVSNTREFMHNAAESLKSPSHPPVAAATATATTTTAAAAAVVPGDRSATSTASTHPVTTSTASTHPGTESFSNGHNAHVSDNDPAVDITRLVAEMTGQATEVNKEQTPMNTATASVTLPPRPPMPSQAAPIYPAEYTPQQNTHVPTSTQPFVPATHIPAAPVNAHAHTYHASNPPNANHQGAWDKFLDDERQYMADAKWDKFPEGSRIFIGSQSLTSGRPDGAIDFFSSGNLSSERVSKRDVFDLFGKYGRLAQISLKSAYGFVQYHNQEAAQAAIDELQGIEIKGRKIHIEISRTQKKKDASERNRSPDRGRGRQGRQERHDQNHENRRGRDDYRPSRNSPPRSRNGYGRDDNYGQGRDERNGKDRYNDAHDRSRGRSRSPPAQGRHDYRRREASPQRAYHRGHASEDRLDIPRRYGNDVPDVQMLLLQEVGADFVGWVEREFTKCGLKVAVMFFNPTFSRDAIVQRQVVEGVHAIVDLDKQAHQTGKISLRVFDRSSGVSARYDDYAGVDPSIAAQLTLRAKNAGVPTYPPTQQIQQPYPGYQPPQYAYPGVPVPSYQAPQMPQLSQMPQAPQMPQATQVPQISAADLESVMKHVDNATLQRILGAMGPQQAAPAPVPAQATQALYTQAPPQASPNGHTPAPSGSDQAAITHNIMLQLAKYRH</sequence>
<dbReference type="SMART" id="SM00360">
    <property type="entry name" value="RRM"/>
    <property type="match status" value="1"/>
</dbReference>
<feature type="compositionally biased region" description="Basic and acidic residues" evidence="2">
    <location>
        <begin position="432"/>
        <end position="476"/>
    </location>
</feature>
<dbReference type="GO" id="GO:0003723">
    <property type="term" value="F:RNA binding"/>
    <property type="evidence" value="ECO:0007669"/>
    <property type="project" value="UniProtKB-UniRule"/>
</dbReference>
<feature type="region of interest" description="Disordered" evidence="2">
    <location>
        <begin position="62"/>
        <end position="137"/>
    </location>
</feature>
<keyword evidence="5" id="KW-1185">Reference proteome</keyword>
<dbReference type="PANTHER" id="PTHR23295:SF6">
    <property type="entry name" value="NEOSIN, ISOFORM A"/>
    <property type="match status" value="1"/>
</dbReference>
<dbReference type="Gene3D" id="3.30.70.330">
    <property type="match status" value="1"/>
</dbReference>
<feature type="compositionally biased region" description="Basic and acidic residues" evidence="2">
    <location>
        <begin position="488"/>
        <end position="515"/>
    </location>
</feature>
<dbReference type="Pfam" id="PF00076">
    <property type="entry name" value="RRM_1"/>
    <property type="match status" value="1"/>
</dbReference>
<organism evidence="4 5">
    <name type="scientific">Colletotrichum sidae</name>
    <dbReference type="NCBI Taxonomy" id="1347389"/>
    <lineage>
        <taxon>Eukaryota</taxon>
        <taxon>Fungi</taxon>
        <taxon>Dikarya</taxon>
        <taxon>Ascomycota</taxon>
        <taxon>Pezizomycotina</taxon>
        <taxon>Sordariomycetes</taxon>
        <taxon>Hypocreomycetidae</taxon>
        <taxon>Glomerellales</taxon>
        <taxon>Glomerellaceae</taxon>
        <taxon>Colletotrichum</taxon>
        <taxon>Colletotrichum orbiculare species complex</taxon>
    </lineage>
</organism>
<feature type="compositionally biased region" description="Low complexity" evidence="2">
    <location>
        <begin position="477"/>
        <end position="486"/>
    </location>
</feature>
<dbReference type="EMBL" id="QAPF01000067">
    <property type="protein sequence ID" value="TEA18352.1"/>
    <property type="molecule type" value="Genomic_DNA"/>
</dbReference>
<dbReference type="SUPFAM" id="SSF54928">
    <property type="entry name" value="RNA-binding domain, RBD"/>
    <property type="match status" value="1"/>
</dbReference>
<gene>
    <name evidence="4" type="ORF">C8034_v011532</name>
</gene>
<proteinExistence type="predicted"/>
<protein>
    <submittedName>
        <fullName evidence="4">Putative RNA-binding protein</fullName>
    </submittedName>
</protein>
<dbReference type="PANTHER" id="PTHR23295">
    <property type="entry name" value="NUCLEAR RECEPTOR COACTIVATOR 5-RELATED"/>
    <property type="match status" value="1"/>
</dbReference>
<feature type="region of interest" description="Disordered" evidence="2">
    <location>
        <begin position="179"/>
        <end position="221"/>
    </location>
</feature>
<dbReference type="AlphaFoldDB" id="A0A4R8TJF6"/>
<keyword evidence="1" id="KW-0694">RNA-binding</keyword>
<feature type="compositionally biased region" description="Basic and acidic residues" evidence="2">
    <location>
        <begin position="544"/>
        <end position="554"/>
    </location>
</feature>
<dbReference type="InterPro" id="IPR000504">
    <property type="entry name" value="RRM_dom"/>
</dbReference>
<dbReference type="PROSITE" id="PS50102">
    <property type="entry name" value="RRM"/>
    <property type="match status" value="1"/>
</dbReference>
<evidence type="ECO:0000313" key="4">
    <source>
        <dbReference type="EMBL" id="TEA18352.1"/>
    </source>
</evidence>
<feature type="compositionally biased region" description="Acidic residues" evidence="2">
    <location>
        <begin position="78"/>
        <end position="97"/>
    </location>
</feature>
<feature type="region of interest" description="Disordered" evidence="2">
    <location>
        <begin position="432"/>
        <end position="554"/>
    </location>
</feature>